<accession>A8IQL0</accession>
<sequence>MPEKQPRKMRSKLRHLWPRALSPPEIDPRFFQRPQP</sequence>
<reference evidence="2 3" key="1">
    <citation type="journal article" date="2007" name="Appl. Environ. Microbiol.">
        <title>Rhizobial factors required for stem nodule maturation and maintenance in Sesbania rostrata-Azorhizobium caulinodans ORS571 symbiosis.</title>
        <authorList>
            <person name="Suzuki S."/>
            <person name="Aono T."/>
            <person name="Lee KB."/>
            <person name="Suzuki T."/>
            <person name="Liu CT."/>
            <person name="Miwa H."/>
            <person name="Wakao S."/>
            <person name="Iki T."/>
            <person name="Oyaizu H."/>
        </authorList>
    </citation>
    <scope>NUCLEOTIDE SEQUENCE [LARGE SCALE GENOMIC DNA]</scope>
    <source>
        <strain evidence="3">ATCC 43989 / DSM 5975 / JCM 20966 / LMG 6465 / NBRC 14845 / NCIMB 13405 / ORS 571</strain>
    </source>
</reference>
<evidence type="ECO:0000313" key="3">
    <source>
        <dbReference type="Proteomes" id="UP000000270"/>
    </source>
</evidence>
<proteinExistence type="predicted"/>
<feature type="region of interest" description="Disordered" evidence="1">
    <location>
        <begin position="1"/>
        <end position="36"/>
    </location>
</feature>
<dbReference type="EMBL" id="AP009384">
    <property type="protein sequence ID" value="BAF86793.1"/>
    <property type="molecule type" value="Genomic_DNA"/>
</dbReference>
<reference evidence="2 3" key="5">
    <citation type="journal article" date="2010" name="Appl. Environ. Microbiol.">
        <title>phrR-like gene praR of Azorhizobium caulinodans ORS571 is essential for symbiosis with Sesbania rostrata and is involved in expression of reb genes.</title>
        <authorList>
            <person name="Akiba N."/>
            <person name="Aono T."/>
            <person name="Toyazaki H."/>
            <person name="Sato S."/>
            <person name="Oyaizu H."/>
        </authorList>
    </citation>
    <scope>NUCLEOTIDE SEQUENCE [LARGE SCALE GENOMIC DNA]</scope>
    <source>
        <strain evidence="3">ATCC 43989 / DSM 5975 / JCM 20966 / LMG 6465 / NBRC 14845 / NCIMB 13405 / ORS 571</strain>
    </source>
</reference>
<reference evidence="2 3" key="3">
    <citation type="journal article" date="2008" name="BMC Genomics">
        <title>The genome of the versatile nitrogen fixer Azorhizobium caulinodans ORS571.</title>
        <authorList>
            <person name="Lee KB."/>
            <person name="Backer P.D."/>
            <person name="Aono T."/>
            <person name="Liu CT."/>
            <person name="Suzuki S."/>
            <person name="Suzuki T."/>
            <person name="Kaneko T."/>
            <person name="Yamada M."/>
            <person name="Tabata S."/>
            <person name="Kupfer D.M."/>
            <person name="Najar F.Z."/>
            <person name="Wiley G.B."/>
            <person name="Roe B."/>
            <person name="Binnewies T.T."/>
            <person name="Ussery D.W."/>
            <person name="D'Haeze W."/>
            <person name="Herder J.D."/>
            <person name="Gevers D."/>
            <person name="Vereecke D."/>
            <person name="Holsters M."/>
            <person name="Oyaizu H."/>
        </authorList>
    </citation>
    <scope>NUCLEOTIDE SEQUENCE [LARGE SCALE GENOMIC DNA]</scope>
    <source>
        <strain evidence="3">ATCC 43989 / DSM 5975 / JCM 20966 / LMG 6465 / NBRC 14845 / NCIMB 13405 / ORS 571</strain>
    </source>
</reference>
<evidence type="ECO:0000313" key="2">
    <source>
        <dbReference type="EMBL" id="BAF86793.1"/>
    </source>
</evidence>
<reference evidence="2 3" key="4">
    <citation type="journal article" date="2009" name="Appl. Environ. Microbiol.">
        <title>Comparative genome-wide transcriptional profiling of Azorhizobium caulinodans ORS571 grown under free-living and symbiotic conditions.</title>
        <authorList>
            <person name="Tsukada S."/>
            <person name="Aono T."/>
            <person name="Akiba N."/>
            <person name="Lee KB."/>
            <person name="Liu CT."/>
            <person name="Toyazaki H."/>
            <person name="Oyaizu H."/>
        </authorList>
    </citation>
    <scope>NUCLEOTIDE SEQUENCE [LARGE SCALE GENOMIC DNA]</scope>
    <source>
        <strain evidence="3">ATCC 43989 / DSM 5975 / JCM 20966 / LMG 6465 / NBRC 14845 / NCIMB 13405 / ORS 571</strain>
    </source>
</reference>
<reference evidence="2 3" key="6">
    <citation type="journal article" date="2011" name="Appl. Environ. Microbiol.">
        <title>Involvement of the azorhizobial chromosome partition gene (parA) in the onset of bacteroid differentiation during Sesbania rostrata stem nodule development.</title>
        <authorList>
            <person name="Liu CT."/>
            <person name="Lee KB."/>
            <person name="Wang YS."/>
            <person name="Peng MH."/>
            <person name="Lee KT."/>
            <person name="Suzuki S."/>
            <person name="Suzuki T."/>
            <person name="Oyaizu H."/>
        </authorList>
    </citation>
    <scope>NUCLEOTIDE SEQUENCE [LARGE SCALE GENOMIC DNA]</scope>
    <source>
        <strain evidence="3">ATCC 43989 / DSM 5975 / JCM 20966 / LMG 6465 / NBRC 14845 / NCIMB 13405 / ORS 571</strain>
    </source>
</reference>
<dbReference type="STRING" id="438753.AZC_0795"/>
<evidence type="ECO:0000256" key="1">
    <source>
        <dbReference type="SAM" id="MobiDB-lite"/>
    </source>
</evidence>
<dbReference type="KEGG" id="azc:AZC_0795"/>
<dbReference type="AlphaFoldDB" id="A8IQL0"/>
<reference evidence="3" key="2">
    <citation type="submission" date="2007-04" db="EMBL/GenBank/DDBJ databases">
        <title>Complete genome sequence of the nitrogen-fixing bacterium Azorhizobium caulinodans ORS571.</title>
        <authorList>
            <person name="Lee K.B."/>
            <person name="Backer P.D."/>
            <person name="Aono T."/>
            <person name="Liu C.T."/>
            <person name="Suzuki S."/>
            <person name="Suzuki T."/>
            <person name="Kaneko T."/>
            <person name="Yamada M."/>
            <person name="Tabata S."/>
            <person name="Kupfer D.M."/>
            <person name="Najar F.Z."/>
            <person name="Wiley G.B."/>
            <person name="Roe B."/>
            <person name="Binnewies T."/>
            <person name="Ussery D."/>
            <person name="Vereecke D."/>
            <person name="Gevers D."/>
            <person name="Holsters M."/>
            <person name="Oyaizu H."/>
        </authorList>
    </citation>
    <scope>NUCLEOTIDE SEQUENCE [LARGE SCALE GENOMIC DNA]</scope>
    <source>
        <strain evidence="3">ATCC 43989 / DSM 5975 / JCM 20966 / LMG 6465 / NBRC 14845 / NCIMB 13405 / ORS 571</strain>
    </source>
</reference>
<dbReference type="Proteomes" id="UP000000270">
    <property type="component" value="Chromosome"/>
</dbReference>
<organism evidence="2 3">
    <name type="scientific">Azorhizobium caulinodans (strain ATCC 43989 / DSM 5975 / JCM 20966 / LMG 6465 / NBRC 14845 / NCIMB 13405 / ORS 571)</name>
    <dbReference type="NCBI Taxonomy" id="438753"/>
    <lineage>
        <taxon>Bacteria</taxon>
        <taxon>Pseudomonadati</taxon>
        <taxon>Pseudomonadota</taxon>
        <taxon>Alphaproteobacteria</taxon>
        <taxon>Hyphomicrobiales</taxon>
        <taxon>Xanthobacteraceae</taxon>
        <taxon>Azorhizobium</taxon>
    </lineage>
</organism>
<gene>
    <name evidence="2" type="ordered locus">AZC_0795</name>
</gene>
<feature type="compositionally biased region" description="Basic residues" evidence="1">
    <location>
        <begin position="7"/>
        <end position="17"/>
    </location>
</feature>
<keyword evidence="3" id="KW-1185">Reference proteome</keyword>
<dbReference type="HOGENOM" id="CLU_3354278_0_0_5"/>
<protein>
    <submittedName>
        <fullName evidence="2">Uncharacterized protein</fullName>
    </submittedName>
</protein>
<name>A8IQL0_AZOC5</name>